<comment type="caution">
    <text evidence="1">The sequence shown here is derived from an EMBL/GenBank/DDBJ whole genome shotgun (WGS) entry which is preliminary data.</text>
</comment>
<dbReference type="SUPFAM" id="SSF56784">
    <property type="entry name" value="HAD-like"/>
    <property type="match status" value="1"/>
</dbReference>
<organism evidence="1 2">
    <name type="scientific">Candidatus Kerfeldbacteria bacterium RIFOXYB2_FULL_38_14</name>
    <dbReference type="NCBI Taxonomy" id="1798547"/>
    <lineage>
        <taxon>Bacteria</taxon>
        <taxon>Candidatus Kerfeldiibacteriota</taxon>
    </lineage>
</organism>
<proteinExistence type="predicted"/>
<sequence length="247" mass="27423">MKKRLVVLDFDGTITDAEEEGKPYVTGYAEDLRLLLGKKAEEVAPILLSAEAEIAANPGENGWLYNGLIVAPATVDPYLRMRAIARRVFDHFGAYADRTDRERLMDFLYTNNYSLSGVAFKDGASQMLCELCANAELVVYIVTNSHTEGVRKKLVTLSAGNDELTSMRERVIGGAKKYLVDGRPDHVAESVTLPGLSRPVYLRRSAYFEVLERLCETHGVGWEAVTVIGDIFELDLGIRYINVVVKS</sequence>
<gene>
    <name evidence="1" type="ORF">A2319_01895</name>
</gene>
<reference evidence="1 2" key="1">
    <citation type="journal article" date="2016" name="Nat. Commun.">
        <title>Thousands of microbial genomes shed light on interconnected biogeochemical processes in an aquifer system.</title>
        <authorList>
            <person name="Anantharaman K."/>
            <person name="Brown C.T."/>
            <person name="Hug L.A."/>
            <person name="Sharon I."/>
            <person name="Castelle C.J."/>
            <person name="Probst A.J."/>
            <person name="Thomas B.C."/>
            <person name="Singh A."/>
            <person name="Wilkins M.J."/>
            <person name="Karaoz U."/>
            <person name="Brodie E.L."/>
            <person name="Williams K.H."/>
            <person name="Hubbard S.S."/>
            <person name="Banfield J.F."/>
        </authorList>
    </citation>
    <scope>NUCLEOTIDE SEQUENCE [LARGE SCALE GENOMIC DNA]</scope>
</reference>
<accession>A0A1G2BD28</accession>
<name>A0A1G2BD28_9BACT</name>
<evidence type="ECO:0000313" key="1">
    <source>
        <dbReference type="EMBL" id="OGY87054.1"/>
    </source>
</evidence>
<dbReference type="InterPro" id="IPR036412">
    <property type="entry name" value="HAD-like_sf"/>
</dbReference>
<evidence type="ECO:0000313" key="2">
    <source>
        <dbReference type="Proteomes" id="UP000176420"/>
    </source>
</evidence>
<protein>
    <submittedName>
        <fullName evidence="1">Uncharacterized protein</fullName>
    </submittedName>
</protein>
<dbReference type="InterPro" id="IPR023214">
    <property type="entry name" value="HAD_sf"/>
</dbReference>
<dbReference type="AlphaFoldDB" id="A0A1G2BD28"/>
<dbReference type="Proteomes" id="UP000176420">
    <property type="component" value="Unassembled WGS sequence"/>
</dbReference>
<dbReference type="Gene3D" id="3.40.50.1000">
    <property type="entry name" value="HAD superfamily/HAD-like"/>
    <property type="match status" value="1"/>
</dbReference>
<dbReference type="EMBL" id="MHKI01000013">
    <property type="protein sequence ID" value="OGY87054.1"/>
    <property type="molecule type" value="Genomic_DNA"/>
</dbReference>